<proteinExistence type="predicted"/>
<organism evidence="1 2">
    <name type="scientific">Lactobacillus kitasatonis DSM 16761 = JCM 1039</name>
    <dbReference type="NCBI Taxonomy" id="1423767"/>
    <lineage>
        <taxon>Bacteria</taxon>
        <taxon>Bacillati</taxon>
        <taxon>Bacillota</taxon>
        <taxon>Bacilli</taxon>
        <taxon>Lactobacillales</taxon>
        <taxon>Lactobacillaceae</taxon>
        <taxon>Lactobacillus</taxon>
    </lineage>
</organism>
<evidence type="ECO:0000313" key="1">
    <source>
        <dbReference type="EMBL" id="KRM02933.1"/>
    </source>
</evidence>
<dbReference type="eggNOG" id="ENOG5032GGR">
    <property type="taxonomic scope" value="Bacteria"/>
</dbReference>
<protein>
    <submittedName>
        <fullName evidence="1">Uncharacterized protein</fullName>
    </submittedName>
</protein>
<reference evidence="1 2" key="1">
    <citation type="journal article" date="2015" name="Genome Announc.">
        <title>Expanding the biotechnology potential of lactobacilli through comparative genomics of 213 strains and associated genera.</title>
        <authorList>
            <person name="Sun Z."/>
            <person name="Harris H.M."/>
            <person name="McCann A."/>
            <person name="Guo C."/>
            <person name="Argimon S."/>
            <person name="Zhang W."/>
            <person name="Yang X."/>
            <person name="Jeffery I.B."/>
            <person name="Cooney J.C."/>
            <person name="Kagawa T.F."/>
            <person name="Liu W."/>
            <person name="Song Y."/>
            <person name="Salvetti E."/>
            <person name="Wrobel A."/>
            <person name="Rasinkangas P."/>
            <person name="Parkhill J."/>
            <person name="Rea M.C."/>
            <person name="O'Sullivan O."/>
            <person name="Ritari J."/>
            <person name="Douillard F.P."/>
            <person name="Paul Ross R."/>
            <person name="Yang R."/>
            <person name="Briner A.E."/>
            <person name="Felis G.E."/>
            <person name="de Vos W.M."/>
            <person name="Barrangou R."/>
            <person name="Klaenhammer T.R."/>
            <person name="Caufield P.W."/>
            <person name="Cui Y."/>
            <person name="Zhang H."/>
            <person name="O'Toole P.W."/>
        </authorList>
    </citation>
    <scope>NUCLEOTIDE SEQUENCE [LARGE SCALE GENOMIC DNA]</scope>
    <source>
        <strain evidence="1 2">DSM 16761</strain>
    </source>
</reference>
<accession>A0A0R1VCE3</accession>
<name>A0A0R1VCE3_9LACO</name>
<evidence type="ECO:0000313" key="2">
    <source>
        <dbReference type="Proteomes" id="UP000051307"/>
    </source>
</evidence>
<dbReference type="EMBL" id="AZFU01000034">
    <property type="protein sequence ID" value="KRM02933.1"/>
    <property type="molecule type" value="Genomic_DNA"/>
</dbReference>
<dbReference type="PATRIC" id="fig|1423767.3.peg.1367"/>
<gene>
    <name evidence="1" type="ORF">FC59_GL001316</name>
</gene>
<sequence length="95" mass="11360">MKVKLVKIENYIWIVSEINVDELIPKINCFKYKNDGAYLFDDRIKELTEEYDFTQEFQKGESFTRIFGNKENDEIKIVLQLLRKQLSTEKSTSEE</sequence>
<dbReference type="Proteomes" id="UP000051307">
    <property type="component" value="Unassembled WGS sequence"/>
</dbReference>
<dbReference type="AlphaFoldDB" id="A0A0R1VCE3"/>
<comment type="caution">
    <text evidence="1">The sequence shown here is derived from an EMBL/GenBank/DDBJ whole genome shotgun (WGS) entry which is preliminary data.</text>
</comment>